<evidence type="ECO:0000256" key="1">
    <source>
        <dbReference type="ARBA" id="ARBA00000083"/>
    </source>
</evidence>
<evidence type="ECO:0000256" key="8">
    <source>
        <dbReference type="ARBA" id="ARBA00023144"/>
    </source>
</evidence>
<evidence type="ECO:0000256" key="5">
    <source>
        <dbReference type="ARBA" id="ARBA00013189"/>
    </source>
</evidence>
<proteinExistence type="inferred from homology"/>
<comment type="similarity">
    <text evidence="4 10">Belongs to the NAD(P)-dependent epimerase/dehydratase family.</text>
</comment>
<dbReference type="InterPro" id="IPR005886">
    <property type="entry name" value="UDP_G4E"/>
</dbReference>
<gene>
    <name evidence="12" type="ORF">OIHEL45_20101</name>
</gene>
<dbReference type="EC" id="5.1.3.2" evidence="5 10"/>
<evidence type="ECO:0000256" key="3">
    <source>
        <dbReference type="ARBA" id="ARBA00004947"/>
    </source>
</evidence>
<organism evidence="12 13">
    <name type="scientific">Sulfitobacter indolifex HEL-45</name>
    <dbReference type="NCBI Taxonomy" id="391624"/>
    <lineage>
        <taxon>Bacteria</taxon>
        <taxon>Pseudomonadati</taxon>
        <taxon>Pseudomonadota</taxon>
        <taxon>Alphaproteobacteria</taxon>
        <taxon>Rhodobacterales</taxon>
        <taxon>Roseobacteraceae</taxon>
        <taxon>Sulfitobacter</taxon>
    </lineage>
</organism>
<protein>
    <recommendedName>
        <fullName evidence="6 10">UDP-glucose 4-epimerase</fullName>
        <ecNumber evidence="5 10">5.1.3.2</ecNumber>
    </recommendedName>
</protein>
<keyword evidence="10" id="KW-0119">Carbohydrate metabolism</keyword>
<comment type="subunit">
    <text evidence="10">Homodimer.</text>
</comment>
<comment type="caution">
    <text evidence="12">The sequence shown here is derived from an EMBL/GenBank/DDBJ whole genome shotgun (WGS) entry which is preliminary data.</text>
</comment>
<keyword evidence="8" id="KW-0299">Galactose metabolism</keyword>
<dbReference type="InterPro" id="IPR036291">
    <property type="entry name" value="NAD(P)-bd_dom_sf"/>
</dbReference>
<evidence type="ECO:0000259" key="11">
    <source>
        <dbReference type="Pfam" id="PF01370"/>
    </source>
</evidence>
<dbReference type="Gene3D" id="3.90.25.10">
    <property type="entry name" value="UDP-galactose 4-epimerase, domain 1"/>
    <property type="match status" value="1"/>
</dbReference>
<evidence type="ECO:0000313" key="12">
    <source>
        <dbReference type="EMBL" id="EDQ03527.1"/>
    </source>
</evidence>
<evidence type="ECO:0000256" key="2">
    <source>
        <dbReference type="ARBA" id="ARBA00001911"/>
    </source>
</evidence>
<dbReference type="Pfam" id="PF01370">
    <property type="entry name" value="Epimerase"/>
    <property type="match status" value="1"/>
</dbReference>
<dbReference type="CDD" id="cd05247">
    <property type="entry name" value="UDP_G4E_1_SDR_e"/>
    <property type="match status" value="1"/>
</dbReference>
<dbReference type="SUPFAM" id="SSF51735">
    <property type="entry name" value="NAD(P)-binding Rossmann-fold domains"/>
    <property type="match status" value="1"/>
</dbReference>
<keyword evidence="7 10" id="KW-0520">NAD</keyword>
<keyword evidence="13" id="KW-1185">Reference proteome</keyword>
<comment type="catalytic activity">
    <reaction evidence="1 10">
        <text>UDP-alpha-D-glucose = UDP-alpha-D-galactose</text>
        <dbReference type="Rhea" id="RHEA:22168"/>
        <dbReference type="ChEBI" id="CHEBI:58885"/>
        <dbReference type="ChEBI" id="CHEBI:66914"/>
        <dbReference type="EC" id="5.1.3.2"/>
    </reaction>
</comment>
<reference evidence="12 13" key="1">
    <citation type="submission" date="2007-11" db="EMBL/GenBank/DDBJ databases">
        <authorList>
            <person name="Wagner-Dobler I."/>
            <person name="Ferriera S."/>
            <person name="Johnson J."/>
            <person name="Kravitz S."/>
            <person name="Beeson K."/>
            <person name="Sutton G."/>
            <person name="Rogers Y.-H."/>
            <person name="Friedman R."/>
            <person name="Frazier M."/>
            <person name="Venter J.C."/>
        </authorList>
    </citation>
    <scope>NUCLEOTIDE SEQUENCE [LARGE SCALE GENOMIC DNA]</scope>
    <source>
        <strain evidence="12 13">HEL-45</strain>
    </source>
</reference>
<keyword evidence="9 10" id="KW-0413">Isomerase</keyword>
<evidence type="ECO:0000256" key="10">
    <source>
        <dbReference type="RuleBase" id="RU366046"/>
    </source>
</evidence>
<dbReference type="PANTHER" id="PTHR43725:SF47">
    <property type="entry name" value="UDP-GLUCOSE 4-EPIMERASE"/>
    <property type="match status" value="1"/>
</dbReference>
<evidence type="ECO:0000313" key="13">
    <source>
        <dbReference type="Proteomes" id="UP000003257"/>
    </source>
</evidence>
<dbReference type="NCBIfam" id="TIGR01179">
    <property type="entry name" value="galE"/>
    <property type="match status" value="1"/>
</dbReference>
<dbReference type="EMBL" id="ABID01000014">
    <property type="protein sequence ID" value="EDQ03527.1"/>
    <property type="molecule type" value="Genomic_DNA"/>
</dbReference>
<evidence type="ECO:0000256" key="6">
    <source>
        <dbReference type="ARBA" id="ARBA00018569"/>
    </source>
</evidence>
<accession>A0ABM9X240</accession>
<comment type="pathway">
    <text evidence="3 10">Carbohydrate metabolism; galactose metabolism.</text>
</comment>
<dbReference type="PANTHER" id="PTHR43725">
    <property type="entry name" value="UDP-GLUCOSE 4-EPIMERASE"/>
    <property type="match status" value="1"/>
</dbReference>
<comment type="cofactor">
    <cofactor evidence="2 10">
        <name>NAD(+)</name>
        <dbReference type="ChEBI" id="CHEBI:57540"/>
    </cofactor>
</comment>
<sequence>MKRRILTTGGAGYIGSHTTVELLKAGHSVVILDNFENSDRDRVARIPLIAGTADVRLVEGDVRDAQLMADVLKRHKIDAVVHFAGKKAVAESVANPLLYYHDNITGAVSVLSAMREVGCKKLIFSSSATVYGDTEVLPICETAPTSVSNPYGRTKLMIEEIIDDTAASLADFQAISLRYFNPVGAHASGLIGECPRGVPNNLFPYIAQAAAGIRDYIQIHGSDYETSDGTGSRDYIHVVDLARGHVAAVEHLFSASADYTPHRKVNLGTGQGYTVLQVLHAFSKACGFPVPYKRGPRRPGDVSASLADPSLSRALFGWKPELGLEEMCRDHWNFQKRERDKSNNGMCMPSLTHQIISDHAAAAETYLAAPGGRDILN</sequence>
<evidence type="ECO:0000256" key="7">
    <source>
        <dbReference type="ARBA" id="ARBA00023027"/>
    </source>
</evidence>
<dbReference type="InterPro" id="IPR001509">
    <property type="entry name" value="Epimerase_deHydtase"/>
</dbReference>
<dbReference type="NCBIfam" id="NF007956">
    <property type="entry name" value="PRK10675.1"/>
    <property type="match status" value="1"/>
</dbReference>
<evidence type="ECO:0000256" key="9">
    <source>
        <dbReference type="ARBA" id="ARBA00023235"/>
    </source>
</evidence>
<evidence type="ECO:0000256" key="4">
    <source>
        <dbReference type="ARBA" id="ARBA00007637"/>
    </source>
</evidence>
<feature type="domain" description="NAD-dependent epimerase/dehydratase" evidence="11">
    <location>
        <begin position="5"/>
        <end position="254"/>
    </location>
</feature>
<dbReference type="Proteomes" id="UP000003257">
    <property type="component" value="Unassembled WGS sequence"/>
</dbReference>
<dbReference type="Gene3D" id="3.40.50.720">
    <property type="entry name" value="NAD(P)-binding Rossmann-like Domain"/>
    <property type="match status" value="1"/>
</dbReference>
<name>A0ABM9X240_9RHOB</name>